<sequence>MDYSRKKTEQEQAYMDAGLPVQQVITDGENPTEKEVRDAANEMTRDVETRDRG</sequence>
<comment type="caution">
    <text evidence="2">The sequence shown here is derived from an EMBL/GenBank/DDBJ whole genome shotgun (WGS) entry which is preliminary data.</text>
</comment>
<dbReference type="EMBL" id="JABKKJ010000027">
    <property type="protein sequence ID" value="NPE26066.1"/>
    <property type="molecule type" value="Genomic_DNA"/>
</dbReference>
<name>A0ABX2B3U2_9BACT</name>
<protein>
    <submittedName>
        <fullName evidence="2">Uncharacterized protein</fullName>
    </submittedName>
</protein>
<reference evidence="2 3" key="1">
    <citation type="submission" date="2020-05" db="EMBL/GenBank/DDBJ databases">
        <title>Distinct polysaccharide utilization as determinants for interspecies competition between intestinal Prevotella spp.</title>
        <authorList>
            <person name="Galvez E.J.C."/>
            <person name="Iljazovic A."/>
            <person name="Strowig T."/>
        </authorList>
    </citation>
    <scope>NUCLEOTIDE SEQUENCE [LARGE SCALE GENOMIC DNA]</scope>
    <source>
        <strain evidence="2 3">PCHR</strain>
    </source>
</reference>
<evidence type="ECO:0000313" key="3">
    <source>
        <dbReference type="Proteomes" id="UP000820977"/>
    </source>
</evidence>
<organism evidence="2 3">
    <name type="scientific">Xylanibacter caecicola</name>
    <dbReference type="NCBI Taxonomy" id="2736294"/>
    <lineage>
        <taxon>Bacteria</taxon>
        <taxon>Pseudomonadati</taxon>
        <taxon>Bacteroidota</taxon>
        <taxon>Bacteroidia</taxon>
        <taxon>Bacteroidales</taxon>
        <taxon>Prevotellaceae</taxon>
        <taxon>Xylanibacter</taxon>
    </lineage>
</organism>
<feature type="compositionally biased region" description="Basic and acidic residues" evidence="1">
    <location>
        <begin position="31"/>
        <end position="53"/>
    </location>
</feature>
<evidence type="ECO:0000313" key="2">
    <source>
        <dbReference type="EMBL" id="NPE26066.1"/>
    </source>
</evidence>
<feature type="region of interest" description="Disordered" evidence="1">
    <location>
        <begin position="26"/>
        <end position="53"/>
    </location>
</feature>
<accession>A0ABX2B3U2</accession>
<keyword evidence="3" id="KW-1185">Reference proteome</keyword>
<gene>
    <name evidence="2" type="ORF">HPS54_11195</name>
</gene>
<dbReference type="RefSeq" id="WP_172345533.1">
    <property type="nucleotide sequence ID" value="NZ_CASTNK010000037.1"/>
</dbReference>
<dbReference type="Proteomes" id="UP000820977">
    <property type="component" value="Unassembled WGS sequence"/>
</dbReference>
<proteinExistence type="predicted"/>
<evidence type="ECO:0000256" key="1">
    <source>
        <dbReference type="SAM" id="MobiDB-lite"/>
    </source>
</evidence>